<evidence type="ECO:0000313" key="2">
    <source>
        <dbReference type="Proteomes" id="UP000237344"/>
    </source>
</evidence>
<gene>
    <name evidence="1" type="ORF">KMAL_31400</name>
</gene>
<dbReference type="RefSeq" id="WP_146044252.1">
    <property type="nucleotide sequence ID" value="NZ_NKUE01000069.1"/>
</dbReference>
<organism evidence="1 2">
    <name type="scientific">Novacetimonas maltaceti</name>
    <dbReference type="NCBI Taxonomy" id="1203393"/>
    <lineage>
        <taxon>Bacteria</taxon>
        <taxon>Pseudomonadati</taxon>
        <taxon>Pseudomonadota</taxon>
        <taxon>Alphaproteobacteria</taxon>
        <taxon>Acetobacterales</taxon>
        <taxon>Acetobacteraceae</taxon>
        <taxon>Novacetimonas</taxon>
    </lineage>
</organism>
<dbReference type="OrthoDB" id="7833188at2"/>
<dbReference type="Proteomes" id="UP000237344">
    <property type="component" value="Unassembled WGS sequence"/>
</dbReference>
<dbReference type="EMBL" id="POTC01000096">
    <property type="protein sequence ID" value="POF61238.1"/>
    <property type="molecule type" value="Genomic_DNA"/>
</dbReference>
<sequence length="420" mass="49503">MDSYKLPTFGVIHFDSETDLYNACVGNNGIVDSKQYYDGYIQSAIKLMETIFNCEEKEGSECQYWIDTFIYPICFSIRHAIEILLKRISETIIMISTARKRIEDLSEIEKNISHHDLKSIWNAMKSIAISNDERYSFLLEKIEPFILEIGEVDPTGQTFRYAYSTESVKHLIDVQIIKITRLYNNTRILQSDMKNLFDLNDTIYNEYCLGTFTKNMSRHQLEKLARDLPKKENWVNELNSGLKNNLMSKYNISSNELSKSINIISNHYEISSYIGSEIPLRELDLECLFEFLDLWLRSDHVASMYNYSAIGKLRRNGLEKFLHNEKVKPSFLNPKFISCLYALYYYAREGDGSECYIHRQKEKYKEYISDKTEWKMISNIEHLLYYKTDILKEIMKSMRILNQPSLIKSLSERYAWTNII</sequence>
<dbReference type="AlphaFoldDB" id="A0A2S3VXB0"/>
<accession>A0A2S3VXB0</accession>
<name>A0A2S3VXB0_9PROT</name>
<evidence type="ECO:0000313" key="1">
    <source>
        <dbReference type="EMBL" id="POF61238.1"/>
    </source>
</evidence>
<comment type="caution">
    <text evidence="1">The sequence shown here is derived from an EMBL/GenBank/DDBJ whole genome shotgun (WGS) entry which is preliminary data.</text>
</comment>
<keyword evidence="2" id="KW-1185">Reference proteome</keyword>
<reference evidence="1 2" key="1">
    <citation type="submission" date="2018-01" db="EMBL/GenBank/DDBJ databases">
        <title>Draft Genome Sequence of Komagataeibacter maltaceti LMG 1529, a Vinegar Producing Acetic Acid Bacterium Isolated from Malt Vinegar Brewery Acetifiers.</title>
        <authorList>
            <person name="Zhang Q."/>
            <person name="Hollensteiner J."/>
            <person name="Poehlein A."/>
            <person name="Daniel R."/>
        </authorList>
    </citation>
    <scope>NUCLEOTIDE SEQUENCE [LARGE SCALE GENOMIC DNA]</scope>
    <source>
        <strain evidence="1 2">LMG 1529</strain>
    </source>
</reference>
<protein>
    <submittedName>
        <fullName evidence="1">Uncharacterized protein</fullName>
    </submittedName>
</protein>
<proteinExistence type="predicted"/>